<comment type="cofactor">
    <cofactor evidence="3">
        <name>a divalent metal cation</name>
        <dbReference type="ChEBI" id="CHEBI:60240"/>
    </cofactor>
    <text evidence="3">Binds 2 divalent metal cations per subunit. Site 1 may preferentially bind zinc ions, while site 2 has a preference for magnesium and/or manganese ions.</text>
</comment>
<evidence type="ECO:0000259" key="4">
    <source>
        <dbReference type="PROSITE" id="PS51845"/>
    </source>
</evidence>
<keyword evidence="1 3" id="KW-0479">Metal-binding</keyword>
<accession>A0A284QPX3</accession>
<dbReference type="EMBL" id="FUEG01000001">
    <property type="protein sequence ID" value="SJK98493.1"/>
    <property type="molecule type" value="Genomic_DNA"/>
</dbReference>
<dbReference type="PROSITE" id="PS51845">
    <property type="entry name" value="PDEASE_I_2"/>
    <property type="match status" value="1"/>
</dbReference>
<evidence type="ECO:0000256" key="1">
    <source>
        <dbReference type="ARBA" id="ARBA00022723"/>
    </source>
</evidence>
<dbReference type="InterPro" id="IPR002073">
    <property type="entry name" value="PDEase_catalytic_dom"/>
</dbReference>
<dbReference type="InterPro" id="IPR003607">
    <property type="entry name" value="HD/PDEase_dom"/>
</dbReference>
<dbReference type="Pfam" id="PF00233">
    <property type="entry name" value="PDEase_I"/>
    <property type="match status" value="1"/>
</dbReference>
<feature type="domain" description="PDEase" evidence="4">
    <location>
        <begin position="69"/>
        <end position="410"/>
    </location>
</feature>
<keyword evidence="6" id="KW-1185">Reference proteome</keyword>
<dbReference type="PROSITE" id="PS00126">
    <property type="entry name" value="PDEASE_I_1"/>
    <property type="match status" value="1"/>
</dbReference>
<dbReference type="Gene3D" id="3.80.10.10">
    <property type="entry name" value="Ribonuclease Inhibitor"/>
    <property type="match status" value="1"/>
</dbReference>
<dbReference type="GO" id="GO:0007165">
    <property type="term" value="P:signal transduction"/>
    <property type="evidence" value="ECO:0007669"/>
    <property type="project" value="InterPro"/>
</dbReference>
<dbReference type="AlphaFoldDB" id="A0A284QPX3"/>
<organism evidence="5 6">
    <name type="scientific">Armillaria ostoyae</name>
    <name type="common">Armillaria root rot fungus</name>
    <dbReference type="NCBI Taxonomy" id="47428"/>
    <lineage>
        <taxon>Eukaryota</taxon>
        <taxon>Fungi</taxon>
        <taxon>Dikarya</taxon>
        <taxon>Basidiomycota</taxon>
        <taxon>Agaricomycotina</taxon>
        <taxon>Agaricomycetes</taxon>
        <taxon>Agaricomycetidae</taxon>
        <taxon>Agaricales</taxon>
        <taxon>Marasmiineae</taxon>
        <taxon>Physalacriaceae</taxon>
        <taxon>Armillaria</taxon>
    </lineage>
</organism>
<dbReference type="EC" id="3.1.4.-" evidence="3"/>
<keyword evidence="2 3" id="KW-0378">Hydrolase</keyword>
<dbReference type="InterPro" id="IPR036971">
    <property type="entry name" value="PDEase_catalytic_dom_sf"/>
</dbReference>
<dbReference type="SMART" id="SM00471">
    <property type="entry name" value="HDc"/>
    <property type="match status" value="1"/>
</dbReference>
<proteinExistence type="inferred from homology"/>
<dbReference type="CDD" id="cd00077">
    <property type="entry name" value="HDc"/>
    <property type="match status" value="1"/>
</dbReference>
<dbReference type="OrthoDB" id="546632at2759"/>
<evidence type="ECO:0000313" key="6">
    <source>
        <dbReference type="Proteomes" id="UP000219338"/>
    </source>
</evidence>
<dbReference type="InterPro" id="IPR023174">
    <property type="entry name" value="PDEase_CS"/>
</dbReference>
<name>A0A284QPX3_ARMOS</name>
<dbReference type="Proteomes" id="UP000219338">
    <property type="component" value="Unassembled WGS sequence"/>
</dbReference>
<dbReference type="InterPro" id="IPR032675">
    <property type="entry name" value="LRR_dom_sf"/>
</dbReference>
<reference evidence="6" key="1">
    <citation type="journal article" date="2017" name="Nat. Ecol. Evol.">
        <title>Genome expansion and lineage-specific genetic innovations in the forest pathogenic fungi Armillaria.</title>
        <authorList>
            <person name="Sipos G."/>
            <person name="Prasanna A.N."/>
            <person name="Walter M.C."/>
            <person name="O'Connor E."/>
            <person name="Balint B."/>
            <person name="Krizsan K."/>
            <person name="Kiss B."/>
            <person name="Hess J."/>
            <person name="Varga T."/>
            <person name="Slot J."/>
            <person name="Riley R."/>
            <person name="Boka B."/>
            <person name="Rigling D."/>
            <person name="Barry K."/>
            <person name="Lee J."/>
            <person name="Mihaltcheva S."/>
            <person name="LaButti K."/>
            <person name="Lipzen A."/>
            <person name="Waldron R."/>
            <person name="Moloney N.M."/>
            <person name="Sperisen C."/>
            <person name="Kredics L."/>
            <person name="Vagvoelgyi C."/>
            <person name="Patrignani A."/>
            <person name="Fitzpatrick D."/>
            <person name="Nagy I."/>
            <person name="Doyle S."/>
            <person name="Anderson J.B."/>
            <person name="Grigoriev I.V."/>
            <person name="Gueldener U."/>
            <person name="Muensterkoetter M."/>
            <person name="Nagy L.G."/>
        </authorList>
    </citation>
    <scope>NUCLEOTIDE SEQUENCE [LARGE SCALE GENOMIC DNA]</scope>
    <source>
        <strain evidence="6">C18/9</strain>
    </source>
</reference>
<dbReference type="GO" id="GO:0046872">
    <property type="term" value="F:metal ion binding"/>
    <property type="evidence" value="ECO:0007669"/>
    <property type="project" value="UniProtKB-KW"/>
</dbReference>
<dbReference type="Gene3D" id="1.10.1300.10">
    <property type="entry name" value="3'5'-cyclic nucleotide phosphodiesterase, catalytic domain"/>
    <property type="match status" value="1"/>
</dbReference>
<evidence type="ECO:0000256" key="3">
    <source>
        <dbReference type="RuleBase" id="RU363067"/>
    </source>
</evidence>
<dbReference type="SUPFAM" id="SSF109604">
    <property type="entry name" value="HD-domain/PDEase-like"/>
    <property type="match status" value="1"/>
</dbReference>
<comment type="similarity">
    <text evidence="3">Belongs to the cyclic nucleotide phosphodiesterase family.</text>
</comment>
<dbReference type="GO" id="GO:0004114">
    <property type="term" value="F:3',5'-cyclic-nucleotide phosphodiesterase activity"/>
    <property type="evidence" value="ECO:0007669"/>
    <property type="project" value="InterPro"/>
</dbReference>
<dbReference type="PANTHER" id="PTHR11347">
    <property type="entry name" value="CYCLIC NUCLEOTIDE PHOSPHODIESTERASE"/>
    <property type="match status" value="1"/>
</dbReference>
<dbReference type="STRING" id="47428.A0A284QPX3"/>
<gene>
    <name evidence="5" type="ORF">ARMOST_01761</name>
</gene>
<sequence length="867" mass="97727">MSGPSVIRRQTRPKSADVGGLHLATASESQGHGWVGSSSALQTQFAELLSDMYNETLNTVSESSHDFTVSADLSPDVRRRLICSLNSWSFEPHKLPPEEVLACTMLLFEGLFRIDGMKEAVGVSLQQMGPFIHHLRQIYRYENSYHNFEHALDVLQASYSFLRSAGMVPSLAILLYNGRMWRSRRPYDSGPLVTSLGLCDLFLVCIAAIGHDVGHPGFTNLFMKNAQTPLSVVFNDHSALEQMHCSLLLRMMQHHGLGAVLERPRARRLLWETVMATDMSVHAAFMERFSRTVAGEAASITQRKTLMCQAIMKCSDISNPSRPYHVSQHWATALMAEWTSQAQYEKSLALPCTVQSSETPLSEANSQVFFIKTFARPLLELVAKAVPEMQMYAAQCTSNLHTWEMRKADLERQPMPAKVTKKIDEYNDYNNAFPLTLPLTHNPEWIYLPLEVIDEVIQHNHNDTPALKSSSLVSKSWRVASLRYLFSYADFSSPEDLSRWTNIGLSLLHVIKFVRAARFSPGARLKDLELSILDDEFPPSLPDSEERLAAIEQILSNPSRNASNPANIPIPKMPQVTVFEWSTSKIRIRVTPETQQLISAFISVAELVFSGSFINVAHAKTFFGLFPPLRTLQMNRVEISRSDSSEFDPPFVFAGNLTKLRELTIEKSLTPLDWLVHEVLAISRPASLRRITYSDTSTFSADALGYLLSLSARSLEVLFVPARAASKFPTFTTPSFISLVSLTLSIEFETQTILLDLQLCTDALEILPSAPKLTEFVLQLYAYSSADIAIIMKEGVFDWARLADTVLWRFPTLKRFVFRVSMDKELSPMENEAINMFVPKALPGTLGRRLVVEWIKSYGRRQRWELL</sequence>
<protein>
    <recommendedName>
        <fullName evidence="3">Phosphodiesterase</fullName>
        <ecNumber evidence="3">3.1.4.-</ecNumber>
    </recommendedName>
</protein>
<evidence type="ECO:0000256" key="2">
    <source>
        <dbReference type="ARBA" id="ARBA00022801"/>
    </source>
</evidence>
<evidence type="ECO:0000313" key="5">
    <source>
        <dbReference type="EMBL" id="SJK98493.1"/>
    </source>
</evidence>